<dbReference type="EMBL" id="JAFLVR010000027">
    <property type="protein sequence ID" value="MBO0452972.1"/>
    <property type="molecule type" value="Genomic_DNA"/>
</dbReference>
<evidence type="ECO:0000256" key="2">
    <source>
        <dbReference type="ARBA" id="ARBA00022525"/>
    </source>
</evidence>
<feature type="transmembrane region" description="Helical" evidence="6">
    <location>
        <begin position="325"/>
        <end position="343"/>
    </location>
</feature>
<reference evidence="9 10" key="1">
    <citation type="submission" date="2021-03" db="EMBL/GenBank/DDBJ databases">
        <title>Enterococcal diversity collection.</title>
        <authorList>
            <person name="Gilmore M.S."/>
            <person name="Schwartzman J."/>
            <person name="Van Tyne D."/>
            <person name="Martin M."/>
            <person name="Earl A.M."/>
            <person name="Manson A.L."/>
            <person name="Straub T."/>
            <person name="Salamzade R."/>
            <person name="Saavedra J."/>
            <person name="Lebreton F."/>
            <person name="Prichula J."/>
            <person name="Schaufler K."/>
            <person name="Gaca A."/>
            <person name="Sgardioli B."/>
            <person name="Wagenaar J."/>
            <person name="Strong T."/>
        </authorList>
    </citation>
    <scope>NUCLEOTIDE SEQUENCE [LARGE SCALE GENOMIC DNA]</scope>
    <source>
        <strain evidence="9 10">MJM16</strain>
    </source>
</reference>
<dbReference type="Proteomes" id="UP000664495">
    <property type="component" value="Unassembled WGS sequence"/>
</dbReference>
<feature type="region of interest" description="Disordered" evidence="5">
    <location>
        <begin position="271"/>
        <end position="312"/>
    </location>
</feature>
<accession>A0ABS3HIZ4</accession>
<evidence type="ECO:0000259" key="8">
    <source>
        <dbReference type="PROSITE" id="PS50847"/>
    </source>
</evidence>
<evidence type="ECO:0000256" key="5">
    <source>
        <dbReference type="SAM" id="MobiDB-lite"/>
    </source>
</evidence>
<dbReference type="RefSeq" id="WP_207108746.1">
    <property type="nucleotide sequence ID" value="NZ_JAFLVR010000027.1"/>
</dbReference>
<evidence type="ECO:0000256" key="4">
    <source>
        <dbReference type="ARBA" id="ARBA00023088"/>
    </source>
</evidence>
<evidence type="ECO:0000256" key="3">
    <source>
        <dbReference type="ARBA" id="ARBA00022729"/>
    </source>
</evidence>
<feature type="signal peptide" evidence="7">
    <location>
        <begin position="1"/>
        <end position="20"/>
    </location>
</feature>
<feature type="compositionally biased region" description="Low complexity" evidence="5">
    <location>
        <begin position="271"/>
        <end position="297"/>
    </location>
</feature>
<evidence type="ECO:0000313" key="10">
    <source>
        <dbReference type="Proteomes" id="UP000664495"/>
    </source>
</evidence>
<dbReference type="InterPro" id="IPR019931">
    <property type="entry name" value="LPXTG_anchor"/>
</dbReference>
<feature type="chain" id="PRO_5045442916" evidence="7">
    <location>
        <begin position="21"/>
        <end position="349"/>
    </location>
</feature>
<comment type="caution">
    <text evidence="9">The sequence shown here is derived from an EMBL/GenBank/DDBJ whole genome shotgun (WGS) entry which is preliminary data.</text>
</comment>
<evidence type="ECO:0000256" key="1">
    <source>
        <dbReference type="ARBA" id="ARBA00022512"/>
    </source>
</evidence>
<keyword evidence="6" id="KW-1133">Transmembrane helix</keyword>
<feature type="region of interest" description="Disordered" evidence="5">
    <location>
        <begin position="25"/>
        <end position="81"/>
    </location>
</feature>
<gene>
    <name evidence="9" type="ORF">JZO85_11865</name>
</gene>
<feature type="compositionally biased region" description="Basic and acidic residues" evidence="5">
    <location>
        <begin position="302"/>
        <end position="311"/>
    </location>
</feature>
<evidence type="ECO:0000256" key="7">
    <source>
        <dbReference type="SAM" id="SignalP"/>
    </source>
</evidence>
<keyword evidence="3 7" id="KW-0732">Signal</keyword>
<keyword evidence="6" id="KW-0472">Membrane</keyword>
<keyword evidence="1" id="KW-0134">Cell wall</keyword>
<organism evidence="9 10">
    <name type="scientific">Candidatus Enterococcus murrayae</name>
    <dbReference type="NCBI Taxonomy" id="2815321"/>
    <lineage>
        <taxon>Bacteria</taxon>
        <taxon>Bacillati</taxon>
        <taxon>Bacillota</taxon>
        <taxon>Bacilli</taxon>
        <taxon>Lactobacillales</taxon>
        <taxon>Enterococcaceae</taxon>
        <taxon>Enterococcus</taxon>
    </lineage>
</organism>
<keyword evidence="2" id="KW-0964">Secreted</keyword>
<feature type="domain" description="Gram-positive cocci surface proteins LPxTG" evidence="8">
    <location>
        <begin position="316"/>
        <end position="349"/>
    </location>
</feature>
<sequence>MKKILLTCALLFLFPLNANAETEAINKSEDSTAATEQTTTDTTSENQSDSTATEESSTTATSEETSATTTSSSEVENVEVKDIEKAKEKTIKKVEKEMGVKKTDTPVNDELNPDKLRETLKDPSLKDYFTEKEINNFSDQQLTNAMTLCMRMSGDTFGLDIGGYARIVNALYKDKTLSWDKIENILNFDPNSYSNAIEMIDDIDSLQAYLNALYPSDSSFMAVRKMSREELINVLKYISPIQEEMIGTGNSFFPGIIAWISRYADDDDIRNGVTPSTTTNDTNSGTTSGQSVSSTNSAENKAPADDNKNDKILGILPKTGEERKTWLTVAGVIILALIAFIMVRRNRKK</sequence>
<name>A0ABS3HIZ4_9ENTE</name>
<keyword evidence="4" id="KW-0572">Peptidoglycan-anchor</keyword>
<keyword evidence="10" id="KW-1185">Reference proteome</keyword>
<protein>
    <submittedName>
        <fullName evidence="9">LPXTG cell wall anchor domain-containing protein</fullName>
    </submittedName>
</protein>
<dbReference type="PROSITE" id="PS50847">
    <property type="entry name" value="GRAM_POS_ANCHORING"/>
    <property type="match status" value="1"/>
</dbReference>
<feature type="compositionally biased region" description="Low complexity" evidence="5">
    <location>
        <begin position="31"/>
        <end position="74"/>
    </location>
</feature>
<keyword evidence="6" id="KW-0812">Transmembrane</keyword>
<dbReference type="Pfam" id="PF00746">
    <property type="entry name" value="Gram_pos_anchor"/>
    <property type="match status" value="1"/>
</dbReference>
<proteinExistence type="predicted"/>
<evidence type="ECO:0000256" key="6">
    <source>
        <dbReference type="SAM" id="Phobius"/>
    </source>
</evidence>
<dbReference type="NCBIfam" id="TIGR01167">
    <property type="entry name" value="LPXTG_anchor"/>
    <property type="match status" value="1"/>
</dbReference>
<evidence type="ECO:0000313" key="9">
    <source>
        <dbReference type="EMBL" id="MBO0452972.1"/>
    </source>
</evidence>